<feature type="region of interest" description="Interaction with tRNA" evidence="10">
    <location>
        <begin position="312"/>
        <end position="313"/>
    </location>
</feature>
<accession>A0ABU9VQ58</accession>
<keyword evidence="8" id="KW-1015">Disulfide bond</keyword>
<dbReference type="NCBIfam" id="NF001138">
    <property type="entry name" value="PRK00143.1"/>
    <property type="match status" value="1"/>
</dbReference>
<dbReference type="InterPro" id="IPR014729">
    <property type="entry name" value="Rossmann-like_a/b/a_fold"/>
</dbReference>
<protein>
    <recommendedName>
        <fullName evidence="10">tRNA-specific 2-thiouridylase MnmA</fullName>
        <ecNumber evidence="10">2.8.1.13</ecNumber>
    </recommendedName>
</protein>
<comment type="catalytic activity">
    <reaction evidence="9 10">
        <text>S-sulfanyl-L-cysteinyl-[protein] + uridine(34) in tRNA + AH2 + ATP = 2-thiouridine(34) in tRNA + L-cysteinyl-[protein] + A + AMP + diphosphate + H(+)</text>
        <dbReference type="Rhea" id="RHEA:47032"/>
        <dbReference type="Rhea" id="RHEA-COMP:10131"/>
        <dbReference type="Rhea" id="RHEA-COMP:11726"/>
        <dbReference type="Rhea" id="RHEA-COMP:11727"/>
        <dbReference type="Rhea" id="RHEA-COMP:11728"/>
        <dbReference type="ChEBI" id="CHEBI:13193"/>
        <dbReference type="ChEBI" id="CHEBI:15378"/>
        <dbReference type="ChEBI" id="CHEBI:17499"/>
        <dbReference type="ChEBI" id="CHEBI:29950"/>
        <dbReference type="ChEBI" id="CHEBI:30616"/>
        <dbReference type="ChEBI" id="CHEBI:33019"/>
        <dbReference type="ChEBI" id="CHEBI:61963"/>
        <dbReference type="ChEBI" id="CHEBI:65315"/>
        <dbReference type="ChEBI" id="CHEBI:87170"/>
        <dbReference type="ChEBI" id="CHEBI:456215"/>
        <dbReference type="EC" id="2.8.1.13"/>
    </reaction>
</comment>
<keyword evidence="4 10" id="KW-0819">tRNA processing</keyword>
<dbReference type="NCBIfam" id="TIGR00420">
    <property type="entry name" value="trmU"/>
    <property type="match status" value="1"/>
</dbReference>
<dbReference type="InterPro" id="IPR023382">
    <property type="entry name" value="MnmA-like_central_sf"/>
</dbReference>
<dbReference type="PANTHER" id="PTHR11933:SF5">
    <property type="entry name" value="MITOCHONDRIAL TRNA-SPECIFIC 2-THIOURIDYLASE 1"/>
    <property type="match status" value="1"/>
</dbReference>
<feature type="active site" description="Cysteine persulfide intermediate" evidence="10">
    <location>
        <position position="206"/>
    </location>
</feature>
<keyword evidence="1 10" id="KW-0963">Cytoplasm</keyword>
<evidence type="ECO:0000256" key="10">
    <source>
        <dbReference type="HAMAP-Rule" id="MF_00144"/>
    </source>
</evidence>
<keyword evidence="2 10" id="KW-0820">tRNA-binding</keyword>
<comment type="subcellular location">
    <subcellularLocation>
        <location evidence="10">Cytoplasm</location>
    </subcellularLocation>
</comment>
<reference evidence="13 14" key="1">
    <citation type="submission" date="2024-04" db="EMBL/GenBank/DDBJ databases">
        <title>Genome sequencing and metabolic network reconstruction of aminoacids and betaine degradation by Anoxynatronum sibiricum.</title>
        <authorList>
            <person name="Detkova E.N."/>
            <person name="Boltjanskaja Y.V."/>
            <person name="Mardanov A.V."/>
            <person name="Kevbrin V."/>
        </authorList>
    </citation>
    <scope>NUCLEOTIDE SEQUENCE [LARGE SCALE GENOMIC DNA]</scope>
    <source>
        <strain evidence="13 14">Z-7981</strain>
    </source>
</reference>
<dbReference type="PANTHER" id="PTHR11933">
    <property type="entry name" value="TRNA 5-METHYLAMINOMETHYL-2-THIOURIDYLATE -METHYLTRANSFERASE"/>
    <property type="match status" value="1"/>
</dbReference>
<evidence type="ECO:0000256" key="2">
    <source>
        <dbReference type="ARBA" id="ARBA00022555"/>
    </source>
</evidence>
<dbReference type="EMBL" id="JBCITM010000002">
    <property type="protein sequence ID" value="MEN1759261.1"/>
    <property type="molecule type" value="Genomic_DNA"/>
</dbReference>
<comment type="caution">
    <text evidence="13">The sequence shown here is derived from an EMBL/GenBank/DDBJ whole genome shotgun (WGS) entry which is preliminary data.</text>
</comment>
<evidence type="ECO:0000313" key="14">
    <source>
        <dbReference type="Proteomes" id="UP001407405"/>
    </source>
</evidence>
<gene>
    <name evidence="10 13" type="primary">mnmA</name>
    <name evidence="13" type="ORF">AAIG11_02135</name>
</gene>
<dbReference type="Pfam" id="PF20258">
    <property type="entry name" value="tRNA_Me_trans_C"/>
    <property type="match status" value="1"/>
</dbReference>
<organism evidence="13 14">
    <name type="scientific">Anoxynatronum sibiricum</name>
    <dbReference type="NCBI Taxonomy" id="210623"/>
    <lineage>
        <taxon>Bacteria</taxon>
        <taxon>Bacillati</taxon>
        <taxon>Bacillota</taxon>
        <taxon>Clostridia</taxon>
        <taxon>Eubacteriales</taxon>
        <taxon>Clostridiaceae</taxon>
        <taxon>Anoxynatronum</taxon>
    </lineage>
</organism>
<dbReference type="Proteomes" id="UP001407405">
    <property type="component" value="Unassembled WGS sequence"/>
</dbReference>
<dbReference type="GO" id="GO:0103016">
    <property type="term" value="F:tRNA-uridine 2-sulfurtransferase activity"/>
    <property type="evidence" value="ECO:0007669"/>
    <property type="project" value="UniProtKB-EC"/>
</dbReference>
<dbReference type="SUPFAM" id="SSF52402">
    <property type="entry name" value="Adenine nucleotide alpha hydrolases-like"/>
    <property type="match status" value="1"/>
</dbReference>
<evidence type="ECO:0000256" key="6">
    <source>
        <dbReference type="ARBA" id="ARBA00022840"/>
    </source>
</evidence>
<keyword evidence="6 10" id="KW-0067">ATP-binding</keyword>
<dbReference type="Gene3D" id="2.40.30.10">
    <property type="entry name" value="Translation factors"/>
    <property type="match status" value="1"/>
</dbReference>
<comment type="similarity">
    <text evidence="10">Belongs to the MnmA/TRMU family.</text>
</comment>
<dbReference type="Gene3D" id="3.40.50.620">
    <property type="entry name" value="HUPs"/>
    <property type="match status" value="1"/>
</dbReference>
<feature type="site" description="Interaction with tRNA" evidence="10">
    <location>
        <position position="345"/>
    </location>
</feature>
<evidence type="ECO:0000256" key="4">
    <source>
        <dbReference type="ARBA" id="ARBA00022694"/>
    </source>
</evidence>
<dbReference type="RefSeq" id="WP_343184637.1">
    <property type="nucleotide sequence ID" value="NZ_JBCITM010000002.1"/>
</dbReference>
<evidence type="ECO:0000256" key="3">
    <source>
        <dbReference type="ARBA" id="ARBA00022679"/>
    </source>
</evidence>
<dbReference type="InterPro" id="IPR046884">
    <property type="entry name" value="MnmA-like_central"/>
</dbReference>
<keyword evidence="3 10" id="KW-0808">Transferase</keyword>
<feature type="domain" description="tRNA-specific 2-thiouridylase MnmA-like C-terminal" evidence="11">
    <location>
        <begin position="287"/>
        <end position="361"/>
    </location>
</feature>
<evidence type="ECO:0000256" key="7">
    <source>
        <dbReference type="ARBA" id="ARBA00022884"/>
    </source>
</evidence>
<evidence type="ECO:0000313" key="13">
    <source>
        <dbReference type="EMBL" id="MEN1759261.1"/>
    </source>
</evidence>
<feature type="domain" description="tRNA-specific 2-thiouridylase MnmA-like central" evidence="12">
    <location>
        <begin position="225"/>
        <end position="278"/>
    </location>
</feature>
<dbReference type="Pfam" id="PF20259">
    <property type="entry name" value="tRNA_Me_trans_M"/>
    <property type="match status" value="1"/>
</dbReference>
<dbReference type="Gene3D" id="2.30.30.280">
    <property type="entry name" value="Adenine nucleotide alpha hydrolases-like domains"/>
    <property type="match status" value="1"/>
</dbReference>
<dbReference type="InterPro" id="IPR004506">
    <property type="entry name" value="MnmA-like"/>
</dbReference>
<feature type="binding site" evidence="10">
    <location>
        <position position="132"/>
    </location>
    <ligand>
        <name>ATP</name>
        <dbReference type="ChEBI" id="CHEBI:30616"/>
    </ligand>
</feature>
<keyword evidence="14" id="KW-1185">Reference proteome</keyword>
<evidence type="ECO:0000256" key="5">
    <source>
        <dbReference type="ARBA" id="ARBA00022741"/>
    </source>
</evidence>
<dbReference type="InterPro" id="IPR046885">
    <property type="entry name" value="MnmA-like_C"/>
</dbReference>
<sequence>MKKTNQKKVLLGMSGGVDSSVAAYVLKEQGYDVIGVTMQIWQDEKAEENTPESSCCSLSAVEDARRVASHLDIPFYVMNFKDYFRETVIDYFVREYRAGRTPNPCIACNRYVKFEELLRRALQLGCDYVATGHYAIIDQNSSTGRYLLKKSVTDRKDQTYALYQMTQEQLQRTLMPLGNYHKEEVRRIAQELNLPVATKPESQEICFVPDNQYGKFIEAYDGQITETGLFKDQDGHTVGTHKGIIHYTVGQRKGLGLAMGKPVYVTDILPAVNEVHIGNPENLMAHGLLANDLNFIPWDTLLTRHPVTIKVRYNASPVPGVANITEDGKLEVLFNEPQKAISPGQSVVLYDGDVVIGGGIIESRIR</sequence>
<keyword evidence="5 10" id="KW-0547">Nucleotide-binding</keyword>
<dbReference type="Pfam" id="PF03054">
    <property type="entry name" value="tRNA_Me_trans"/>
    <property type="match status" value="1"/>
</dbReference>
<name>A0ABU9VQ58_9CLOT</name>
<evidence type="ECO:0000259" key="11">
    <source>
        <dbReference type="Pfam" id="PF20258"/>
    </source>
</evidence>
<feature type="active site" description="Nucleophile" evidence="10">
    <location>
        <position position="108"/>
    </location>
</feature>
<feature type="binding site" evidence="10">
    <location>
        <begin position="12"/>
        <end position="19"/>
    </location>
    <ligand>
        <name>ATP</name>
        <dbReference type="ChEBI" id="CHEBI:30616"/>
    </ligand>
</feature>
<feature type="site" description="Interaction with tRNA" evidence="10">
    <location>
        <position position="133"/>
    </location>
</feature>
<evidence type="ECO:0000256" key="1">
    <source>
        <dbReference type="ARBA" id="ARBA00022490"/>
    </source>
</evidence>
<feature type="binding site" evidence="10">
    <location>
        <position position="38"/>
    </location>
    <ligand>
        <name>ATP</name>
        <dbReference type="ChEBI" id="CHEBI:30616"/>
    </ligand>
</feature>
<dbReference type="EC" id="2.8.1.13" evidence="10"/>
<comment type="function">
    <text evidence="10">Catalyzes the 2-thiolation of uridine at the wobble position (U34) of tRNA, leading to the formation of s(2)U34.</text>
</comment>
<evidence type="ECO:0000256" key="9">
    <source>
        <dbReference type="ARBA" id="ARBA00051542"/>
    </source>
</evidence>
<feature type="region of interest" description="Interaction with tRNA" evidence="10">
    <location>
        <begin position="156"/>
        <end position="158"/>
    </location>
</feature>
<dbReference type="CDD" id="cd01998">
    <property type="entry name" value="MnmA_TRMU-like"/>
    <property type="match status" value="1"/>
</dbReference>
<comment type="caution">
    <text evidence="10">Lacks conserved residue(s) required for the propagation of feature annotation.</text>
</comment>
<keyword evidence="7 10" id="KW-0694">RNA-binding</keyword>
<dbReference type="HAMAP" id="MF_00144">
    <property type="entry name" value="tRNA_thiouridyl_MnmA"/>
    <property type="match status" value="1"/>
</dbReference>
<evidence type="ECO:0000259" key="12">
    <source>
        <dbReference type="Pfam" id="PF20259"/>
    </source>
</evidence>
<proteinExistence type="inferred from homology"/>
<evidence type="ECO:0000256" key="8">
    <source>
        <dbReference type="ARBA" id="ARBA00023157"/>
    </source>
</evidence>